<evidence type="ECO:0000313" key="5">
    <source>
        <dbReference type="Proteomes" id="UP001165082"/>
    </source>
</evidence>
<sequence>MLENFKHTVKHTRLQKYTKNTLNSIPDHLFPHAHRISMTKMIPTSLLILVYLIILLQFHTVQPMTSPTSTFTSSGGSFPGLGRPVQRRRRVPLPFVPKPKPRYPHPLTGDLISIPEYIEALEGLLKESQGQIKTLTGKVFSFRRRISGIARSSTPSSKVKGYLDKITELEGEIKVLLVKLGDSETGRARELKDAIEKNEVVVRELKDNVMRMFKEELDSVREEMEEAAEERVRSERRVLEGQLERLRRDKEREIQALAKAKDEVIARERGKVVKVLGALQDAEVKKRELEGAQRRDRKRERGGGGAGKSAEGGGKKVVGVRY</sequence>
<organism evidence="4 5">
    <name type="scientific">Triparma retinervis</name>
    <dbReference type="NCBI Taxonomy" id="2557542"/>
    <lineage>
        <taxon>Eukaryota</taxon>
        <taxon>Sar</taxon>
        <taxon>Stramenopiles</taxon>
        <taxon>Ochrophyta</taxon>
        <taxon>Bolidophyceae</taxon>
        <taxon>Parmales</taxon>
        <taxon>Triparmaceae</taxon>
        <taxon>Triparma</taxon>
    </lineage>
</organism>
<feature type="coiled-coil region" evidence="1">
    <location>
        <begin position="188"/>
        <end position="267"/>
    </location>
</feature>
<keyword evidence="3" id="KW-0472">Membrane</keyword>
<comment type="caution">
    <text evidence="4">The sequence shown here is derived from an EMBL/GenBank/DDBJ whole genome shotgun (WGS) entry which is preliminary data.</text>
</comment>
<proteinExistence type="predicted"/>
<keyword evidence="3" id="KW-1133">Transmembrane helix</keyword>
<dbReference type="Proteomes" id="UP001165082">
    <property type="component" value="Unassembled WGS sequence"/>
</dbReference>
<feature type="transmembrane region" description="Helical" evidence="3">
    <location>
        <begin position="41"/>
        <end position="59"/>
    </location>
</feature>
<name>A0A9W6ZHF2_9STRA</name>
<evidence type="ECO:0000256" key="2">
    <source>
        <dbReference type="SAM" id="MobiDB-lite"/>
    </source>
</evidence>
<feature type="compositionally biased region" description="Gly residues" evidence="2">
    <location>
        <begin position="303"/>
        <end position="316"/>
    </location>
</feature>
<feature type="region of interest" description="Disordered" evidence="2">
    <location>
        <begin position="287"/>
        <end position="322"/>
    </location>
</feature>
<evidence type="ECO:0000313" key="4">
    <source>
        <dbReference type="EMBL" id="GMH51337.1"/>
    </source>
</evidence>
<protein>
    <submittedName>
        <fullName evidence="4">Uncharacterized protein</fullName>
    </submittedName>
</protein>
<gene>
    <name evidence="4" type="ORF">TrRE_jg5579</name>
</gene>
<evidence type="ECO:0000256" key="3">
    <source>
        <dbReference type="SAM" id="Phobius"/>
    </source>
</evidence>
<accession>A0A9W6ZHF2</accession>
<dbReference type="OrthoDB" id="199842at2759"/>
<keyword evidence="3" id="KW-0812">Transmembrane</keyword>
<keyword evidence="1" id="KW-0175">Coiled coil</keyword>
<reference evidence="4" key="1">
    <citation type="submission" date="2022-07" db="EMBL/GenBank/DDBJ databases">
        <title>Genome analysis of Parmales, a sister group of diatoms, reveals the evolutionary specialization of diatoms from phago-mixotrophs to photoautotrophs.</title>
        <authorList>
            <person name="Ban H."/>
            <person name="Sato S."/>
            <person name="Yoshikawa S."/>
            <person name="Kazumasa Y."/>
            <person name="Nakamura Y."/>
            <person name="Ichinomiya M."/>
            <person name="Saitoh K."/>
            <person name="Sato N."/>
            <person name="Blanc-Mathieu R."/>
            <person name="Endo H."/>
            <person name="Kuwata A."/>
            <person name="Ogata H."/>
        </authorList>
    </citation>
    <scope>NUCLEOTIDE SEQUENCE</scope>
</reference>
<dbReference type="EMBL" id="BRXZ01000702">
    <property type="protein sequence ID" value="GMH51337.1"/>
    <property type="molecule type" value="Genomic_DNA"/>
</dbReference>
<evidence type="ECO:0000256" key="1">
    <source>
        <dbReference type="SAM" id="Coils"/>
    </source>
</evidence>
<dbReference type="AlphaFoldDB" id="A0A9W6ZHF2"/>
<feature type="compositionally biased region" description="Basic and acidic residues" evidence="2">
    <location>
        <begin position="287"/>
        <end position="302"/>
    </location>
</feature>
<keyword evidence="5" id="KW-1185">Reference proteome</keyword>